<evidence type="ECO:0000256" key="2">
    <source>
        <dbReference type="ARBA" id="ARBA00023125"/>
    </source>
</evidence>
<keyword evidence="10" id="KW-1185">Reference proteome</keyword>
<evidence type="ECO:0000259" key="8">
    <source>
        <dbReference type="PROSITE" id="PS50887"/>
    </source>
</evidence>
<evidence type="ECO:0000256" key="1">
    <source>
        <dbReference type="ARBA" id="ARBA00023015"/>
    </source>
</evidence>
<dbReference type="EMBL" id="NMQW01000022">
    <property type="protein sequence ID" value="OXM85404.1"/>
    <property type="molecule type" value="Genomic_DNA"/>
</dbReference>
<proteinExistence type="predicted"/>
<evidence type="ECO:0000313" key="10">
    <source>
        <dbReference type="Proteomes" id="UP000215509"/>
    </source>
</evidence>
<protein>
    <recommendedName>
        <fullName evidence="11">AraC family transcriptional regulator</fullName>
    </recommendedName>
</protein>
<feature type="transmembrane region" description="Helical" evidence="6">
    <location>
        <begin position="275"/>
        <end position="293"/>
    </location>
</feature>
<feature type="domain" description="HTH araC/xylS-type" evidence="7">
    <location>
        <begin position="662"/>
        <end position="760"/>
    </location>
</feature>
<feature type="coiled-coil region" evidence="4">
    <location>
        <begin position="343"/>
        <end position="370"/>
    </location>
</feature>
<gene>
    <name evidence="9" type="ORF">CF651_15435</name>
</gene>
<dbReference type="Proteomes" id="UP000215509">
    <property type="component" value="Unassembled WGS sequence"/>
</dbReference>
<keyword evidence="2" id="KW-0238">DNA-binding</keyword>
<keyword evidence="6" id="KW-0472">Membrane</keyword>
<dbReference type="InterPro" id="IPR018060">
    <property type="entry name" value="HTH_AraC"/>
</dbReference>
<dbReference type="SUPFAM" id="SSF46689">
    <property type="entry name" value="Homeodomain-like"/>
    <property type="match status" value="1"/>
</dbReference>
<dbReference type="Pfam" id="PF12833">
    <property type="entry name" value="HTH_18"/>
    <property type="match status" value="1"/>
</dbReference>
<dbReference type="PANTHER" id="PTHR43280">
    <property type="entry name" value="ARAC-FAMILY TRANSCRIPTIONAL REGULATOR"/>
    <property type="match status" value="1"/>
</dbReference>
<dbReference type="InterPro" id="IPR018062">
    <property type="entry name" value="HTH_AraC-typ_CS"/>
</dbReference>
<dbReference type="InterPro" id="IPR000160">
    <property type="entry name" value="GGDEF_dom"/>
</dbReference>
<dbReference type="PROSITE" id="PS50887">
    <property type="entry name" value="GGDEF"/>
    <property type="match status" value="1"/>
</dbReference>
<dbReference type="Pfam" id="PF17853">
    <property type="entry name" value="GGDEF_2"/>
    <property type="match status" value="1"/>
</dbReference>
<dbReference type="SMART" id="SM00342">
    <property type="entry name" value="HTH_ARAC"/>
    <property type="match status" value="1"/>
</dbReference>
<comment type="caution">
    <text evidence="9">The sequence shown here is derived from an EMBL/GenBank/DDBJ whole genome shotgun (WGS) entry which is preliminary data.</text>
</comment>
<keyword evidence="3" id="KW-0804">Transcription</keyword>
<dbReference type="RefSeq" id="WP_094015765.1">
    <property type="nucleotide sequence ID" value="NZ_NMQW01000022.1"/>
</dbReference>
<keyword evidence="6" id="KW-0812">Transmembrane</keyword>
<evidence type="ECO:0000256" key="5">
    <source>
        <dbReference type="SAM" id="MobiDB-lite"/>
    </source>
</evidence>
<dbReference type="OrthoDB" id="2497282at2"/>
<feature type="domain" description="GGDEF" evidence="8">
    <location>
        <begin position="403"/>
        <end position="536"/>
    </location>
</feature>
<evidence type="ECO:0000313" key="9">
    <source>
        <dbReference type="EMBL" id="OXM85404.1"/>
    </source>
</evidence>
<dbReference type="PANTHER" id="PTHR43280:SF2">
    <property type="entry name" value="HTH-TYPE TRANSCRIPTIONAL REGULATOR EXSA"/>
    <property type="match status" value="1"/>
</dbReference>
<feature type="region of interest" description="Disordered" evidence="5">
    <location>
        <begin position="314"/>
        <end position="334"/>
    </location>
</feature>
<dbReference type="InterPro" id="IPR041522">
    <property type="entry name" value="CdaR_GGDEF"/>
</dbReference>
<dbReference type="GO" id="GO:0043565">
    <property type="term" value="F:sequence-specific DNA binding"/>
    <property type="evidence" value="ECO:0007669"/>
    <property type="project" value="InterPro"/>
</dbReference>
<feature type="compositionally biased region" description="Polar residues" evidence="5">
    <location>
        <begin position="314"/>
        <end position="326"/>
    </location>
</feature>
<dbReference type="Gene3D" id="1.10.10.60">
    <property type="entry name" value="Homeodomain-like"/>
    <property type="match status" value="1"/>
</dbReference>
<name>A0A229UPW4_9BACL</name>
<dbReference type="InterPro" id="IPR009057">
    <property type="entry name" value="Homeodomain-like_sf"/>
</dbReference>
<evidence type="ECO:0000256" key="3">
    <source>
        <dbReference type="ARBA" id="ARBA00023163"/>
    </source>
</evidence>
<dbReference type="PROSITE" id="PS01124">
    <property type="entry name" value="HTH_ARAC_FAMILY_2"/>
    <property type="match status" value="1"/>
</dbReference>
<evidence type="ECO:0000259" key="7">
    <source>
        <dbReference type="PROSITE" id="PS01124"/>
    </source>
</evidence>
<keyword evidence="6" id="KW-1133">Transmembrane helix</keyword>
<organism evidence="9 10">
    <name type="scientific">Paenibacillus rigui</name>
    <dbReference type="NCBI Taxonomy" id="554312"/>
    <lineage>
        <taxon>Bacteria</taxon>
        <taxon>Bacillati</taxon>
        <taxon>Bacillota</taxon>
        <taxon>Bacilli</taxon>
        <taxon>Bacillales</taxon>
        <taxon>Paenibacillaceae</taxon>
        <taxon>Paenibacillus</taxon>
    </lineage>
</organism>
<dbReference type="PROSITE" id="PS00041">
    <property type="entry name" value="HTH_ARAC_FAMILY_1"/>
    <property type="match status" value="1"/>
</dbReference>
<evidence type="ECO:0000256" key="6">
    <source>
        <dbReference type="SAM" id="Phobius"/>
    </source>
</evidence>
<sequence>MRLQRSKKAQTLIIMLLLTSLCITVMGFTVYRIATNALTQEVQSAYHVSLLRTQDRVESYLKQIDQAVLQFEKLPALEALASPQKEENNLEILNLLETMLRMQTSLEDVDNIALYRLSTNRLYSTNHQVSSYQDDYAEVIKQFEQLQVNQAFFNSNVKQTPTTVYVRKLPIFQSTKSFYIIIHLNQKFFDHILGAHNESKGTYFMLDEHGSLLQYRGDLNAERLLKDVVPIITEEKPASDELFTAYLPPSYNGWVFGFAISNAELFMKMNGIRSGIFILAGILLGLAILVTVLSTNRLWRGWSDIVSLLDDSTASGSSRQRANPSRGNGARPSEAASLALDEFRQIYDKMQRIKDTRDELKEQVKELTPEIREAFIRNMLQKGLRSEADLEKCRRYHISLLPGSYSCYCVEIDQYKSMAELYSEVDLYYFRYGLSMVIQEVIDAHGQGVVSAHGDGRFLALMTVQESAPEKASAAMLESASAIRSFIKQYFPFTVSIGVSLVRKDFAYMSVSAQEAEEALKHKLVTGTNEVIPIAEFLPDTTNGEQEPLPISFRELENDLIYAIRSLDRELAYRYIDGLNALQGLRSISYQWLQSQLTEMVFSIYRTLGGSLRKPVTEPLMIELMELATLDEWTGWLKTQAVNRLTAGLAQEHLEHMQKVAEQLTAYIDTHNEEDLRLEGCCKALNVPVSIARQALKEVRDTTFSECLLQSRIAKAQRWLAETDMGVEEIASRLQYSNAQNFSRTFKKAVGVPPGHYRRGIG</sequence>
<keyword evidence="4" id="KW-0175">Coiled coil</keyword>
<evidence type="ECO:0000256" key="4">
    <source>
        <dbReference type="SAM" id="Coils"/>
    </source>
</evidence>
<dbReference type="AlphaFoldDB" id="A0A229UPW4"/>
<dbReference type="GO" id="GO:0003700">
    <property type="term" value="F:DNA-binding transcription factor activity"/>
    <property type="evidence" value="ECO:0007669"/>
    <property type="project" value="InterPro"/>
</dbReference>
<reference evidence="9 10" key="1">
    <citation type="submission" date="2017-07" db="EMBL/GenBank/DDBJ databases">
        <title>Genome sequencing and assembly of Paenibacillus rigui.</title>
        <authorList>
            <person name="Mayilraj S."/>
        </authorList>
    </citation>
    <scope>NUCLEOTIDE SEQUENCE [LARGE SCALE GENOMIC DNA]</scope>
    <source>
        <strain evidence="9 10">JCM 16352</strain>
    </source>
</reference>
<feature type="transmembrane region" description="Helical" evidence="6">
    <location>
        <begin position="12"/>
        <end position="34"/>
    </location>
</feature>
<accession>A0A229UPW4</accession>
<keyword evidence="1" id="KW-0805">Transcription regulation</keyword>
<evidence type="ECO:0008006" key="11">
    <source>
        <dbReference type="Google" id="ProtNLM"/>
    </source>
</evidence>